<reference evidence="1" key="1">
    <citation type="submission" date="2019-08" db="EMBL/GenBank/DDBJ databases">
        <authorList>
            <person name="Zhou D."/>
            <person name="Chen F."/>
        </authorList>
    </citation>
    <scope>NUCLEOTIDE SEQUENCE</scope>
    <source>
        <strain evidence="1">150716811</strain>
        <plasmid evidence="1">p716811-VIM</plasmid>
    </source>
</reference>
<dbReference type="AlphaFoldDB" id="A0A6B7Q307"/>
<name>A0A6B7Q307_PSEPU</name>
<protein>
    <submittedName>
        <fullName evidence="1">Uncharacterized protein</fullName>
    </submittedName>
</protein>
<evidence type="ECO:0000313" key="1">
    <source>
        <dbReference type="EMBL" id="QFX76724.1"/>
    </source>
</evidence>
<dbReference type="RefSeq" id="WP_223843666.1">
    <property type="nucleotide sequence ID" value="NZ_JALKHN010000002.1"/>
</dbReference>
<proteinExistence type="predicted"/>
<keyword evidence="1" id="KW-0614">Plasmid</keyword>
<dbReference type="EMBL" id="MN310372">
    <property type="protein sequence ID" value="QFX76724.1"/>
    <property type="molecule type" value="Genomic_DNA"/>
</dbReference>
<accession>A0A6B7Q307</accession>
<geneLocation type="plasmid" evidence="1">
    <name>p716811-VIM</name>
</geneLocation>
<sequence>MHSSVTTKSYTVETRATNGAEGTPDYASFNIDLAAAQGIMNLARLVRENGLHKVETFDSTASFHQYAPGTEEAEEIEAENDVLLKACCLNVDSTSFWFSGFVRNTDVEVVSARQPIAELESHFRLAGGTEEVEVDGERQYLVTWSADVEVEGDHHAAAQAVADRYFRSHIAAGEQDSACTFVVTAKSDQKPVEIDLSACHSDDEVTESA</sequence>
<organism evidence="1">
    <name type="scientific">Pseudomonas putida</name>
    <name type="common">Arthrobacter siderocapsulatus</name>
    <dbReference type="NCBI Taxonomy" id="303"/>
    <lineage>
        <taxon>Bacteria</taxon>
        <taxon>Pseudomonadati</taxon>
        <taxon>Pseudomonadota</taxon>
        <taxon>Gammaproteobacteria</taxon>
        <taxon>Pseudomonadales</taxon>
        <taxon>Pseudomonadaceae</taxon>
        <taxon>Pseudomonas</taxon>
    </lineage>
</organism>